<comment type="caution">
    <text evidence="2">The sequence shown here is derived from an EMBL/GenBank/DDBJ whole genome shotgun (WGS) entry which is preliminary data.</text>
</comment>
<evidence type="ECO:0000313" key="2">
    <source>
        <dbReference type="EMBL" id="EAS50848.1"/>
    </source>
</evidence>
<dbReference type="AlphaFoldDB" id="Q1YJM4"/>
<dbReference type="EMBL" id="AAPJ01000002">
    <property type="protein sequence ID" value="EAS50848.1"/>
    <property type="molecule type" value="Genomic_DNA"/>
</dbReference>
<feature type="region of interest" description="Disordered" evidence="1">
    <location>
        <begin position="1"/>
        <end position="26"/>
    </location>
</feature>
<organism evidence="2 3">
    <name type="scientific">Aurantimonas manganoxydans (strain ATCC BAA-1229 / DSM 21871 / SI85-9A1)</name>
    <dbReference type="NCBI Taxonomy" id="287752"/>
    <lineage>
        <taxon>Bacteria</taxon>
        <taxon>Pseudomonadati</taxon>
        <taxon>Pseudomonadota</taxon>
        <taxon>Alphaproteobacteria</taxon>
        <taxon>Hyphomicrobiales</taxon>
        <taxon>Aurantimonadaceae</taxon>
        <taxon>Aurantimonas</taxon>
    </lineage>
</organism>
<feature type="compositionally biased region" description="Basic and acidic residues" evidence="1">
    <location>
        <begin position="168"/>
        <end position="184"/>
    </location>
</feature>
<sequence>MAAIKRDSSRPGRTGEAGFMSGPSRAVPGMFRSMANFSAGRALKGSHDGDGREGVTNRAARANTGRRDRQRCRPIKGLEGGFHGPSLSQSRTGRLACRRPDRLGAAGFGAGQQGYGEVLRRGAGRPERLRRRPGHDLRRHVQRRLPGQCLEGGAGWDLRNHGRAGRPHGLDRAADPRRAELTRP</sequence>
<keyword evidence="3" id="KW-1185">Reference proteome</keyword>
<evidence type="ECO:0000256" key="1">
    <source>
        <dbReference type="SAM" id="MobiDB-lite"/>
    </source>
</evidence>
<feature type="compositionally biased region" description="Basic and acidic residues" evidence="1">
    <location>
        <begin position="1"/>
        <end position="10"/>
    </location>
</feature>
<accession>Q1YJM4</accession>
<evidence type="ECO:0000313" key="3">
    <source>
        <dbReference type="Proteomes" id="UP000000321"/>
    </source>
</evidence>
<dbReference type="HOGENOM" id="CLU_1466643_0_0_5"/>
<feature type="compositionally biased region" description="Basic residues" evidence="1">
    <location>
        <begin position="128"/>
        <end position="143"/>
    </location>
</feature>
<gene>
    <name evidence="2" type="ORF">SI859A1_00974</name>
</gene>
<feature type="compositionally biased region" description="Basic and acidic residues" evidence="1">
    <location>
        <begin position="45"/>
        <end position="55"/>
    </location>
</feature>
<feature type="compositionally biased region" description="Basic and acidic residues" evidence="1">
    <location>
        <begin position="118"/>
        <end position="127"/>
    </location>
</feature>
<dbReference type="BioCyc" id="AURANTIMONAS:SI859A1_00974-MONOMER"/>
<name>Q1YJM4_AURMS</name>
<proteinExistence type="predicted"/>
<feature type="region of interest" description="Disordered" evidence="1">
    <location>
        <begin position="105"/>
        <end position="184"/>
    </location>
</feature>
<reference evidence="2 3" key="1">
    <citation type="journal article" date="2008" name="Appl. Environ. Microbiol.">
        <title>Genomic insights into Mn(II) oxidation by the marine alphaproteobacterium Aurantimonas sp. strain SI85-9A1.</title>
        <authorList>
            <person name="Dick G.J."/>
            <person name="Podell S."/>
            <person name="Johnson H.A."/>
            <person name="Rivera-Espinoza Y."/>
            <person name="Bernier-Latmani R."/>
            <person name="McCarthy J.K."/>
            <person name="Torpey J.W."/>
            <person name="Clement B.G."/>
            <person name="Gaasterland T."/>
            <person name="Tebo B.M."/>
        </authorList>
    </citation>
    <scope>NUCLEOTIDE SEQUENCE [LARGE SCALE GENOMIC DNA]</scope>
    <source>
        <strain evidence="2 3">SI85-9A1</strain>
    </source>
</reference>
<dbReference type="Proteomes" id="UP000000321">
    <property type="component" value="Unassembled WGS sequence"/>
</dbReference>
<feature type="region of interest" description="Disordered" evidence="1">
    <location>
        <begin position="41"/>
        <end position="93"/>
    </location>
</feature>
<protein>
    <submittedName>
        <fullName evidence="2">Uncharacterized protein</fullName>
    </submittedName>
</protein>